<organism evidence="2 3">
    <name type="scientific">Sphagnum troendelagicum</name>
    <dbReference type="NCBI Taxonomy" id="128251"/>
    <lineage>
        <taxon>Eukaryota</taxon>
        <taxon>Viridiplantae</taxon>
        <taxon>Streptophyta</taxon>
        <taxon>Embryophyta</taxon>
        <taxon>Bryophyta</taxon>
        <taxon>Sphagnophytina</taxon>
        <taxon>Sphagnopsida</taxon>
        <taxon>Sphagnales</taxon>
        <taxon>Sphagnaceae</taxon>
        <taxon>Sphagnum</taxon>
    </lineage>
</organism>
<feature type="compositionally biased region" description="Basic and acidic residues" evidence="1">
    <location>
        <begin position="21"/>
        <end position="34"/>
    </location>
</feature>
<proteinExistence type="predicted"/>
<feature type="compositionally biased region" description="Basic and acidic residues" evidence="1">
    <location>
        <begin position="72"/>
        <end position="86"/>
    </location>
</feature>
<keyword evidence="3" id="KW-1185">Reference proteome</keyword>
<evidence type="ECO:0000313" key="2">
    <source>
        <dbReference type="EMBL" id="CAK9233924.1"/>
    </source>
</evidence>
<protein>
    <submittedName>
        <fullName evidence="2">Uncharacterized protein</fullName>
    </submittedName>
</protein>
<evidence type="ECO:0000256" key="1">
    <source>
        <dbReference type="SAM" id="MobiDB-lite"/>
    </source>
</evidence>
<dbReference type="Proteomes" id="UP001497512">
    <property type="component" value="Chromosome 8"/>
</dbReference>
<accession>A0ABP0V1G5</accession>
<evidence type="ECO:0000313" key="3">
    <source>
        <dbReference type="Proteomes" id="UP001497512"/>
    </source>
</evidence>
<reference evidence="2" key="1">
    <citation type="submission" date="2024-02" db="EMBL/GenBank/DDBJ databases">
        <authorList>
            <consortium name="ELIXIR-Norway"/>
            <consortium name="Elixir Norway"/>
        </authorList>
    </citation>
    <scope>NUCLEOTIDE SEQUENCE</scope>
</reference>
<gene>
    <name evidence="2" type="ORF">CSSPTR1EN2_LOCUS21837</name>
</gene>
<dbReference type="EMBL" id="OZ019900">
    <property type="protein sequence ID" value="CAK9233924.1"/>
    <property type="molecule type" value="Genomic_DNA"/>
</dbReference>
<feature type="region of interest" description="Disordered" evidence="1">
    <location>
        <begin position="48"/>
        <end position="86"/>
    </location>
</feature>
<feature type="compositionally biased region" description="Basic and acidic residues" evidence="1">
    <location>
        <begin position="48"/>
        <end position="57"/>
    </location>
</feature>
<feature type="region of interest" description="Disordered" evidence="1">
    <location>
        <begin position="16"/>
        <end position="35"/>
    </location>
</feature>
<sequence length="86" mass="9329">MHEDEGEATIAAAAAAVRKNQTAEEKSSRADALARKKRDSVMALVHVGERRRGREGECAGLGSTGRGRRSSRLPEKKGARAGWEER</sequence>
<name>A0ABP0V1G5_9BRYO</name>